<dbReference type="InterPro" id="IPR050155">
    <property type="entry name" value="HAD-like_hydrolase_sf"/>
</dbReference>
<dbReference type="PANTHER" id="PTHR43434">
    <property type="entry name" value="PHOSPHOGLYCOLATE PHOSPHATASE"/>
    <property type="match status" value="1"/>
</dbReference>
<dbReference type="NCBIfam" id="TIGR01549">
    <property type="entry name" value="HAD-SF-IA-v1"/>
    <property type="match status" value="1"/>
</dbReference>
<protein>
    <recommendedName>
        <fullName evidence="3">HAD family hydrolase</fullName>
    </recommendedName>
</protein>
<dbReference type="InterPro" id="IPR036412">
    <property type="entry name" value="HAD-like_sf"/>
</dbReference>
<dbReference type="Gene3D" id="3.40.50.1000">
    <property type="entry name" value="HAD superfamily/HAD-like"/>
    <property type="match status" value="1"/>
</dbReference>
<dbReference type="SFLD" id="SFLDG01129">
    <property type="entry name" value="C1.5:_HAD__Beta-PGM__Phosphata"/>
    <property type="match status" value="1"/>
</dbReference>
<evidence type="ECO:0008006" key="3">
    <source>
        <dbReference type="Google" id="ProtNLM"/>
    </source>
</evidence>
<dbReference type="GO" id="GO:0006281">
    <property type="term" value="P:DNA repair"/>
    <property type="evidence" value="ECO:0007669"/>
    <property type="project" value="TreeGrafter"/>
</dbReference>
<reference evidence="1 2" key="1">
    <citation type="submission" date="2017-09" db="EMBL/GenBank/DDBJ databases">
        <title>Complete genome sequence of Oxytococcus suis strain ZY16052.</title>
        <authorList>
            <person name="Li F."/>
        </authorList>
    </citation>
    <scope>NUCLEOTIDE SEQUENCE [LARGE SCALE GENOMIC DNA]</scope>
    <source>
        <strain evidence="1 2">ZY16052</strain>
    </source>
</reference>
<dbReference type="PANTHER" id="PTHR43434:SF1">
    <property type="entry name" value="PHOSPHOGLYCOLATE PHOSPHATASE"/>
    <property type="match status" value="1"/>
</dbReference>
<keyword evidence="2" id="KW-1185">Reference proteome</keyword>
<dbReference type="GO" id="GO:0008967">
    <property type="term" value="F:phosphoglycolate phosphatase activity"/>
    <property type="evidence" value="ECO:0007669"/>
    <property type="project" value="TreeGrafter"/>
</dbReference>
<dbReference type="Pfam" id="PF00702">
    <property type="entry name" value="Hydrolase"/>
    <property type="match status" value="1"/>
</dbReference>
<evidence type="ECO:0000313" key="2">
    <source>
        <dbReference type="Proteomes" id="UP000263232"/>
    </source>
</evidence>
<dbReference type="KEGG" id="abae:CL176_11745"/>
<dbReference type="InterPro" id="IPR006439">
    <property type="entry name" value="HAD-SF_hydro_IA"/>
</dbReference>
<dbReference type="InterPro" id="IPR023214">
    <property type="entry name" value="HAD_sf"/>
</dbReference>
<name>A0A347WNG2_9LACT</name>
<evidence type="ECO:0000313" key="1">
    <source>
        <dbReference type="EMBL" id="AXY26619.1"/>
    </source>
</evidence>
<dbReference type="OrthoDB" id="9797743at2"/>
<dbReference type="SFLD" id="SFLDS00003">
    <property type="entry name" value="Haloacid_Dehalogenase"/>
    <property type="match status" value="1"/>
</dbReference>
<accession>A0A347WNG2</accession>
<gene>
    <name evidence="1" type="ORF">CL176_11745</name>
</gene>
<proteinExistence type="predicted"/>
<organism evidence="1 2">
    <name type="scientific">Suicoccus acidiformans</name>
    <dbReference type="NCBI Taxonomy" id="2036206"/>
    <lineage>
        <taxon>Bacteria</taxon>
        <taxon>Bacillati</taxon>
        <taxon>Bacillota</taxon>
        <taxon>Bacilli</taxon>
        <taxon>Lactobacillales</taxon>
        <taxon>Aerococcaceae</taxon>
        <taxon>Suicoccus</taxon>
    </lineage>
</organism>
<dbReference type="SUPFAM" id="SSF56784">
    <property type="entry name" value="HAD-like"/>
    <property type="match status" value="1"/>
</dbReference>
<dbReference type="EMBL" id="CP023434">
    <property type="protein sequence ID" value="AXY26619.1"/>
    <property type="molecule type" value="Genomic_DNA"/>
</dbReference>
<dbReference type="Proteomes" id="UP000263232">
    <property type="component" value="Chromosome"/>
</dbReference>
<dbReference type="AlphaFoldDB" id="A0A347WNG2"/>
<dbReference type="RefSeq" id="WP_118991474.1">
    <property type="nucleotide sequence ID" value="NZ_CP023434.1"/>
</dbReference>
<sequence>MLKAILFDKDGTLIELGETWDEPSVEVVDLLLGRKVLSATERKRMDRLLGINESRTGLIPNSLFATGSIEEQADILAEYLNEDPKELAHFIESHYLNYIQHAKMPAKLMSGSIEVLKALEKDYILGVVTNDNRSITMVTLERTGLLDYMSFVACADDFGPKPKPDALHVFAQEYEVSLDEIAYVGDSSIDMAYGQLTQAAIGLAIDDAHLAHLEEADYIIRSLEELPEIIRRIEERLEK</sequence>